<evidence type="ECO:0000256" key="1">
    <source>
        <dbReference type="SAM" id="Phobius"/>
    </source>
</evidence>
<evidence type="ECO:0008006" key="4">
    <source>
        <dbReference type="Google" id="ProtNLM"/>
    </source>
</evidence>
<keyword evidence="1" id="KW-1133">Transmembrane helix</keyword>
<reference evidence="2 3" key="1">
    <citation type="submission" date="2015-01" db="EMBL/GenBank/DDBJ databases">
        <title>Evolution of Trichinella species and genotypes.</title>
        <authorList>
            <person name="Korhonen P.K."/>
            <person name="Edoardo P."/>
            <person name="Giuseppe L.R."/>
            <person name="Gasser R.B."/>
        </authorList>
    </citation>
    <scope>NUCLEOTIDE SEQUENCE [LARGE SCALE GENOMIC DNA]</scope>
    <source>
        <strain evidence="2">ISS37</strain>
    </source>
</reference>
<keyword evidence="1" id="KW-0812">Transmembrane</keyword>
<protein>
    <recommendedName>
        <fullName evidence="4">Transmembrane protein</fullName>
    </recommendedName>
</protein>
<dbReference type="OrthoDB" id="10542411at2759"/>
<name>A0A0V0SJD9_9BILA</name>
<keyword evidence="3" id="KW-1185">Reference proteome</keyword>
<evidence type="ECO:0000313" key="2">
    <source>
        <dbReference type="EMBL" id="KRX26992.1"/>
    </source>
</evidence>
<accession>A0A0V0SJD9</accession>
<dbReference type="EMBL" id="JYDL01000005">
    <property type="protein sequence ID" value="KRX26992.1"/>
    <property type="molecule type" value="Genomic_DNA"/>
</dbReference>
<gene>
    <name evidence="2" type="ORF">T07_12842</name>
</gene>
<feature type="transmembrane region" description="Helical" evidence="1">
    <location>
        <begin position="65"/>
        <end position="81"/>
    </location>
</feature>
<evidence type="ECO:0000313" key="3">
    <source>
        <dbReference type="Proteomes" id="UP000054630"/>
    </source>
</evidence>
<organism evidence="2 3">
    <name type="scientific">Trichinella nelsoni</name>
    <dbReference type="NCBI Taxonomy" id="6336"/>
    <lineage>
        <taxon>Eukaryota</taxon>
        <taxon>Metazoa</taxon>
        <taxon>Ecdysozoa</taxon>
        <taxon>Nematoda</taxon>
        <taxon>Enoplea</taxon>
        <taxon>Dorylaimia</taxon>
        <taxon>Trichinellida</taxon>
        <taxon>Trichinellidae</taxon>
        <taxon>Trichinella</taxon>
    </lineage>
</organism>
<dbReference type="Proteomes" id="UP000054630">
    <property type="component" value="Unassembled WGS sequence"/>
</dbReference>
<keyword evidence="1" id="KW-0472">Membrane</keyword>
<dbReference type="AlphaFoldDB" id="A0A0V0SJD9"/>
<sequence length="106" mass="12723">MGNVEERQRLIVVDRWEEMEMRSDDQWSTRMKMLRMRGGFLEKKQQALKRNSRGFWWLCNRCSNLGNGATIYILYFFFFFLQRLSFNQASKLQTANIHMSRACGPN</sequence>
<proteinExistence type="predicted"/>
<comment type="caution">
    <text evidence="2">The sequence shown here is derived from an EMBL/GenBank/DDBJ whole genome shotgun (WGS) entry which is preliminary data.</text>
</comment>